<dbReference type="InterPro" id="IPR018711">
    <property type="entry name" value="NAGPA"/>
</dbReference>
<feature type="domain" description="Phosphodiester glycosidase" evidence="2">
    <location>
        <begin position="213"/>
        <end position="338"/>
    </location>
</feature>
<feature type="transmembrane region" description="Helical" evidence="1">
    <location>
        <begin position="20"/>
        <end position="40"/>
    </location>
</feature>
<keyword evidence="1" id="KW-0472">Membrane</keyword>
<accession>A0A2R4VZF7</accession>
<dbReference type="AlphaFoldDB" id="A0A2R4VZF7"/>
<keyword evidence="1" id="KW-0812">Transmembrane</keyword>
<sequence>MKRVWIKNTISFYEKLINSFLFSTKILFYAFFVFCILFFYQNNSYAFTENEYVINNAHLYVFKFNPKEVRIIPYLNDYPIRAIDVVNYYNPFLLVNGTFFYSNKLLGALYMHGEPQSYMGDNRATFFYYKNNTASINYLKYRVKLNICSSSSKCKVLYLDGINRPQNYYENILYTNGYLRPVLPTSGILIKINEDGTFEYLYTRSALPTKGGYILLANHDLDVLNNLVPTDTIRVSVEPIINSNLDFYISGGPMLLYNGQNIAIQSSEKEYIANDIKIGNRMRTGLGIDASSNIYVFSVSWPGCTLNELANSLEKLGLKEAMLLDGGYSSVLYAKNRFLVGSEARANISYLMFFTN</sequence>
<evidence type="ECO:0000259" key="2">
    <source>
        <dbReference type="Pfam" id="PF09992"/>
    </source>
</evidence>
<name>A0A2R4VZF7_THEAF</name>
<gene>
    <name evidence="3" type="ORF">TDSAC_0569</name>
</gene>
<dbReference type="RefSeq" id="WP_108308776.1">
    <property type="nucleotide sequence ID" value="NZ_CP020921.1"/>
</dbReference>
<evidence type="ECO:0000313" key="4">
    <source>
        <dbReference type="Proteomes" id="UP000244792"/>
    </source>
</evidence>
<dbReference type="Pfam" id="PF09992">
    <property type="entry name" value="NAGPA"/>
    <property type="match status" value="1"/>
</dbReference>
<dbReference type="EMBL" id="CP020921">
    <property type="protein sequence ID" value="AWB09943.1"/>
    <property type="molecule type" value="Genomic_DNA"/>
</dbReference>
<evidence type="ECO:0000313" key="3">
    <source>
        <dbReference type="EMBL" id="AWB09943.1"/>
    </source>
</evidence>
<dbReference type="Proteomes" id="UP000244792">
    <property type="component" value="Chromosome"/>
</dbReference>
<proteinExistence type="predicted"/>
<keyword evidence="1" id="KW-1133">Transmembrane helix</keyword>
<dbReference type="OrthoDB" id="9816453at2"/>
<dbReference type="KEGG" id="taci:TDSAC_0569"/>
<organism evidence="3 4">
    <name type="scientific">Thermodesulfobium acidiphilum</name>
    <dbReference type="NCBI Taxonomy" id="1794699"/>
    <lineage>
        <taxon>Bacteria</taxon>
        <taxon>Pseudomonadati</taxon>
        <taxon>Thermodesulfobiota</taxon>
        <taxon>Thermodesulfobiia</taxon>
        <taxon>Thermodesulfobiales</taxon>
        <taxon>Thermodesulfobiaceae</taxon>
        <taxon>Thermodesulfobium</taxon>
    </lineage>
</organism>
<protein>
    <recommendedName>
        <fullName evidence="2">Phosphodiester glycosidase domain-containing protein</fullName>
    </recommendedName>
</protein>
<keyword evidence="4" id="KW-1185">Reference proteome</keyword>
<reference evidence="3 4" key="1">
    <citation type="submission" date="2017-04" db="EMBL/GenBank/DDBJ databases">
        <title>Genomic insights into metabolism of Thermodesulfobium acidiphilum.</title>
        <authorList>
            <person name="Toshchakov S.V."/>
            <person name="Frolov E.N."/>
            <person name="Kublanov I.V."/>
            <person name="Samarov N.I."/>
            <person name="Novikov A."/>
            <person name="Lebedinsky A.V."/>
            <person name="Bonch-Osmolovskaya E.A."/>
            <person name="Chernyh N.A."/>
        </authorList>
    </citation>
    <scope>NUCLEOTIDE SEQUENCE [LARGE SCALE GENOMIC DNA]</scope>
    <source>
        <strain evidence="3 4">3127-1</strain>
    </source>
</reference>
<evidence type="ECO:0000256" key="1">
    <source>
        <dbReference type="SAM" id="Phobius"/>
    </source>
</evidence>
<dbReference type="PANTHER" id="PTHR40446">
    <property type="entry name" value="N-ACETYLGLUCOSAMINE-1-PHOSPHODIESTER ALPHA-N-ACETYLGLUCOSAMINIDASE"/>
    <property type="match status" value="1"/>
</dbReference>
<dbReference type="PANTHER" id="PTHR40446:SF2">
    <property type="entry name" value="N-ACETYLGLUCOSAMINE-1-PHOSPHODIESTER ALPHA-N-ACETYLGLUCOSAMINIDASE"/>
    <property type="match status" value="1"/>
</dbReference>